<protein>
    <recommendedName>
        <fullName evidence="1">SnoaL-like domain-containing protein</fullName>
    </recommendedName>
</protein>
<proteinExistence type="predicted"/>
<dbReference type="InterPro" id="IPR011944">
    <property type="entry name" value="Steroid_delta5-4_isomerase"/>
</dbReference>
<dbReference type="SUPFAM" id="SSF54427">
    <property type="entry name" value="NTF2-like"/>
    <property type="match status" value="1"/>
</dbReference>
<dbReference type="Proteomes" id="UP000321258">
    <property type="component" value="Unassembled WGS sequence"/>
</dbReference>
<dbReference type="InterPro" id="IPR032710">
    <property type="entry name" value="NTF2-like_dom_sf"/>
</dbReference>
<sequence length="129" mass="14169">MLDRAAVEAFLDRMRRARIAGDCDALLELFDDDAVFTVVGLGPGARGKDAIRTALNGLIEQFEFVAWTPIEIVVNGDEIAVRHRLEARHTATGRTAETETSEFLSMKDGRCRSLTQYTDTALVAVLTAL</sequence>
<dbReference type="OrthoDB" id="8446131at2"/>
<evidence type="ECO:0000313" key="3">
    <source>
        <dbReference type="Proteomes" id="UP000321258"/>
    </source>
</evidence>
<reference evidence="2 3" key="1">
    <citation type="submission" date="2019-07" db="EMBL/GenBank/DDBJ databases">
        <title>Whole genome shotgun sequence of Methylobacterium haplocladii NBRC 107714.</title>
        <authorList>
            <person name="Hosoyama A."/>
            <person name="Uohara A."/>
            <person name="Ohji S."/>
            <person name="Ichikawa N."/>
        </authorList>
    </citation>
    <scope>NUCLEOTIDE SEQUENCE [LARGE SCALE GENOMIC DNA]</scope>
    <source>
        <strain evidence="2 3">NBRC 107714</strain>
    </source>
</reference>
<gene>
    <name evidence="2" type="ORF">MHA02_28550</name>
</gene>
<keyword evidence="3" id="KW-1185">Reference proteome</keyword>
<evidence type="ECO:0000313" key="2">
    <source>
        <dbReference type="EMBL" id="GEP00468.1"/>
    </source>
</evidence>
<dbReference type="Pfam" id="PF12680">
    <property type="entry name" value="SnoaL_2"/>
    <property type="match status" value="1"/>
</dbReference>
<accession>A0A512IRY3</accession>
<dbReference type="EMBL" id="BJZT01000031">
    <property type="protein sequence ID" value="GEP00468.1"/>
    <property type="molecule type" value="Genomic_DNA"/>
</dbReference>
<comment type="caution">
    <text evidence="2">The sequence shown here is derived from an EMBL/GenBank/DDBJ whole genome shotgun (WGS) entry which is preliminary data.</text>
</comment>
<dbReference type="Gene3D" id="3.10.450.50">
    <property type="match status" value="1"/>
</dbReference>
<feature type="domain" description="SnoaL-like" evidence="1">
    <location>
        <begin position="13"/>
        <end position="111"/>
    </location>
</feature>
<dbReference type="NCBIfam" id="TIGR02246">
    <property type="entry name" value="SgcJ/EcaC family oxidoreductase"/>
    <property type="match status" value="1"/>
</dbReference>
<evidence type="ECO:0000259" key="1">
    <source>
        <dbReference type="Pfam" id="PF12680"/>
    </source>
</evidence>
<organism evidence="2 3">
    <name type="scientific">Methylobacterium haplocladii</name>
    <dbReference type="NCBI Taxonomy" id="1176176"/>
    <lineage>
        <taxon>Bacteria</taxon>
        <taxon>Pseudomonadati</taxon>
        <taxon>Pseudomonadota</taxon>
        <taxon>Alphaproteobacteria</taxon>
        <taxon>Hyphomicrobiales</taxon>
        <taxon>Methylobacteriaceae</taxon>
        <taxon>Methylobacterium</taxon>
    </lineage>
</organism>
<dbReference type="AlphaFoldDB" id="A0A512IRY3"/>
<dbReference type="RefSeq" id="WP_147079781.1">
    <property type="nucleotide sequence ID" value="NZ_BJZT01000031.1"/>
</dbReference>
<dbReference type="PANTHER" id="PTHR41252:SF1">
    <property type="entry name" value="BLR2505 PROTEIN"/>
    <property type="match status" value="1"/>
</dbReference>
<dbReference type="PANTHER" id="PTHR41252">
    <property type="entry name" value="BLR2505 PROTEIN"/>
    <property type="match status" value="1"/>
</dbReference>
<dbReference type="InterPro" id="IPR037401">
    <property type="entry name" value="SnoaL-like"/>
</dbReference>
<name>A0A512IRY3_9HYPH</name>